<dbReference type="GO" id="GO:0000309">
    <property type="term" value="F:nicotinamide-nucleotide adenylyltransferase activity"/>
    <property type="evidence" value="ECO:0007669"/>
    <property type="project" value="TreeGrafter"/>
</dbReference>
<sequence>MPSSFDEPPEAGCSPMHPQLSSSARAVTTFFSQALASFKTASSKLEVICTAPRRPANTSQNDALSAIPKPLPPRARPSTLIILDSSFNPPTRAHLRMATSAVLSQARPQETAQPKEEYAIEVGNGMFGAARLLLLLSVNNADKAPKPALFHQRLVLMWAFAQDVQASLQQQCNTEIDVDIGLSTLPFFHEKSEAVDQVGFYHQGPQEGSQEGMMEQVILVGYDTLIRVLDPKYYGPVATPESGEPLDKNILTAAENDKHEPKTPMQKALEPLFQKARLRVTMRTDDEWGGKEEQLKYLQDLIRGDDDDEGGGPGLGRIGGSREWAERIEMVGEREVGSEVVSSTYARDAAKEGNKERLEKMVSDRVGWWVEEQGLYRE</sequence>
<reference evidence="1" key="2">
    <citation type="submission" date="2023-05" db="EMBL/GenBank/DDBJ databases">
        <authorList>
            <consortium name="Lawrence Berkeley National Laboratory"/>
            <person name="Steindorff A."/>
            <person name="Hensen N."/>
            <person name="Bonometti L."/>
            <person name="Westerberg I."/>
            <person name="Brannstrom I.O."/>
            <person name="Guillou S."/>
            <person name="Cros-Aarteil S."/>
            <person name="Calhoun S."/>
            <person name="Haridas S."/>
            <person name="Kuo A."/>
            <person name="Mondo S."/>
            <person name="Pangilinan J."/>
            <person name="Riley R."/>
            <person name="Labutti K."/>
            <person name="Andreopoulos B."/>
            <person name="Lipzen A."/>
            <person name="Chen C."/>
            <person name="Yanf M."/>
            <person name="Daum C."/>
            <person name="Ng V."/>
            <person name="Clum A."/>
            <person name="Ohm R."/>
            <person name="Martin F."/>
            <person name="Silar P."/>
            <person name="Natvig D."/>
            <person name="Lalanne C."/>
            <person name="Gautier V."/>
            <person name="Ament-Velasquez S.L."/>
            <person name="Kruys A."/>
            <person name="Hutchinson M.I."/>
            <person name="Powell A.J."/>
            <person name="Barry K."/>
            <person name="Miller A.N."/>
            <person name="Grigoriev I.V."/>
            <person name="Debuchy R."/>
            <person name="Gladieux P."/>
            <person name="Thoren M.H."/>
            <person name="Johannesson H."/>
        </authorList>
    </citation>
    <scope>NUCLEOTIDE SEQUENCE</scope>
    <source>
        <strain evidence="1">CBS 892.96</strain>
    </source>
</reference>
<gene>
    <name evidence="1" type="ORF">QBC36DRAFT_319564</name>
</gene>
<evidence type="ECO:0000313" key="1">
    <source>
        <dbReference type="EMBL" id="KAK4180701.1"/>
    </source>
</evidence>
<proteinExistence type="predicted"/>
<reference evidence="1" key="1">
    <citation type="journal article" date="2023" name="Mol. Phylogenet. Evol.">
        <title>Genome-scale phylogeny and comparative genomics of the fungal order Sordariales.</title>
        <authorList>
            <person name="Hensen N."/>
            <person name="Bonometti L."/>
            <person name="Westerberg I."/>
            <person name="Brannstrom I.O."/>
            <person name="Guillou S."/>
            <person name="Cros-Aarteil S."/>
            <person name="Calhoun S."/>
            <person name="Haridas S."/>
            <person name="Kuo A."/>
            <person name="Mondo S."/>
            <person name="Pangilinan J."/>
            <person name="Riley R."/>
            <person name="LaButti K."/>
            <person name="Andreopoulos B."/>
            <person name="Lipzen A."/>
            <person name="Chen C."/>
            <person name="Yan M."/>
            <person name="Daum C."/>
            <person name="Ng V."/>
            <person name="Clum A."/>
            <person name="Steindorff A."/>
            <person name="Ohm R.A."/>
            <person name="Martin F."/>
            <person name="Silar P."/>
            <person name="Natvig D.O."/>
            <person name="Lalanne C."/>
            <person name="Gautier V."/>
            <person name="Ament-Velasquez S.L."/>
            <person name="Kruys A."/>
            <person name="Hutchinson M.I."/>
            <person name="Powell A.J."/>
            <person name="Barry K."/>
            <person name="Miller A.N."/>
            <person name="Grigoriev I.V."/>
            <person name="Debuchy R."/>
            <person name="Gladieux P."/>
            <person name="Hiltunen Thoren M."/>
            <person name="Johannesson H."/>
        </authorList>
    </citation>
    <scope>NUCLEOTIDE SEQUENCE</scope>
    <source>
        <strain evidence="1">CBS 892.96</strain>
    </source>
</reference>
<dbReference type="EMBL" id="MU866095">
    <property type="protein sequence ID" value="KAK4180701.1"/>
    <property type="molecule type" value="Genomic_DNA"/>
</dbReference>
<dbReference type="Gene3D" id="3.40.50.620">
    <property type="entry name" value="HUPs"/>
    <property type="match status" value="1"/>
</dbReference>
<evidence type="ECO:0000313" key="2">
    <source>
        <dbReference type="Proteomes" id="UP001302321"/>
    </source>
</evidence>
<dbReference type="GO" id="GO:0005634">
    <property type="term" value="C:nucleus"/>
    <property type="evidence" value="ECO:0007669"/>
    <property type="project" value="TreeGrafter"/>
</dbReference>
<dbReference type="SUPFAM" id="SSF52374">
    <property type="entry name" value="Nucleotidylyl transferase"/>
    <property type="match status" value="1"/>
</dbReference>
<accession>A0AAN6WF61</accession>
<keyword evidence="2" id="KW-1185">Reference proteome</keyword>
<dbReference type="InterPro" id="IPR014729">
    <property type="entry name" value="Rossmann-like_a/b/a_fold"/>
</dbReference>
<dbReference type="PANTHER" id="PTHR31285:SF0">
    <property type="entry name" value="NICOTINAMIDE MONONUCLEOTIDE ADENYLYLTRANSFERASE"/>
    <property type="match status" value="1"/>
</dbReference>
<dbReference type="GO" id="GO:0016887">
    <property type="term" value="F:ATP hydrolysis activity"/>
    <property type="evidence" value="ECO:0007669"/>
    <property type="project" value="TreeGrafter"/>
</dbReference>
<organism evidence="1 2">
    <name type="scientific">Triangularia setosa</name>
    <dbReference type="NCBI Taxonomy" id="2587417"/>
    <lineage>
        <taxon>Eukaryota</taxon>
        <taxon>Fungi</taxon>
        <taxon>Dikarya</taxon>
        <taxon>Ascomycota</taxon>
        <taxon>Pezizomycotina</taxon>
        <taxon>Sordariomycetes</taxon>
        <taxon>Sordariomycetidae</taxon>
        <taxon>Sordariales</taxon>
        <taxon>Podosporaceae</taxon>
        <taxon>Triangularia</taxon>
    </lineage>
</organism>
<dbReference type="Proteomes" id="UP001302321">
    <property type="component" value="Unassembled WGS sequence"/>
</dbReference>
<evidence type="ECO:0008006" key="3">
    <source>
        <dbReference type="Google" id="ProtNLM"/>
    </source>
</evidence>
<name>A0AAN6WF61_9PEZI</name>
<dbReference type="GO" id="GO:0005737">
    <property type="term" value="C:cytoplasm"/>
    <property type="evidence" value="ECO:0007669"/>
    <property type="project" value="TreeGrafter"/>
</dbReference>
<protein>
    <recommendedName>
        <fullName evidence="3">Nicotinamide-nucleotide adenylyltransferase</fullName>
    </recommendedName>
</protein>
<dbReference type="AlphaFoldDB" id="A0AAN6WF61"/>
<dbReference type="PANTHER" id="PTHR31285">
    <property type="entry name" value="NICOTINAMIDE MONONUCLEOTIDE ADENYLYLTRANSFERASE"/>
    <property type="match status" value="1"/>
</dbReference>
<comment type="caution">
    <text evidence="1">The sequence shown here is derived from an EMBL/GenBank/DDBJ whole genome shotgun (WGS) entry which is preliminary data.</text>
</comment>